<comment type="caution">
    <text evidence="1">The sequence shown here is derived from an EMBL/GenBank/DDBJ whole genome shotgun (WGS) entry which is preliminary data.</text>
</comment>
<accession>A0ACB5UFP1</accession>
<dbReference type="EMBL" id="BTPU01000008">
    <property type="protein sequence ID" value="GMQ61383.1"/>
    <property type="molecule type" value="Genomic_DNA"/>
</dbReference>
<name>A0ACB5UFP1_9FIRM</name>
<dbReference type="Proteomes" id="UP001374599">
    <property type="component" value="Unassembled WGS sequence"/>
</dbReference>
<proteinExistence type="predicted"/>
<protein>
    <submittedName>
        <fullName evidence="1">Uncharacterized protein</fullName>
    </submittedName>
</protein>
<organism evidence="1 2">
    <name type="scientific">Vallitalea maricola</name>
    <dbReference type="NCBI Taxonomy" id="3074433"/>
    <lineage>
        <taxon>Bacteria</taxon>
        <taxon>Bacillati</taxon>
        <taxon>Bacillota</taxon>
        <taxon>Clostridia</taxon>
        <taxon>Lachnospirales</taxon>
        <taxon>Vallitaleaceae</taxon>
        <taxon>Vallitalea</taxon>
    </lineage>
</organism>
<sequence>MLQKILKYLNKKSKDYNYCCDILGNYIYNIQSDVITKLKKVNDKYVLMTSERGKDTIKLMFNDQDEALLMTLLLLEKNRYSNKRSVLSCNDINDVMVIMEHAKNIFKFASPELSVSKDNNFSVVNIDTNYLVIFKADNKKFIVFNTESDELWAYQVAFNYSLELDNYYSINKELMENHIITDELGKEYLYKFLELSKFEILS</sequence>
<gene>
    <name evidence="1" type="ORF">AN2V17_06110</name>
</gene>
<evidence type="ECO:0000313" key="2">
    <source>
        <dbReference type="Proteomes" id="UP001374599"/>
    </source>
</evidence>
<reference evidence="1" key="1">
    <citation type="submission" date="2023-09" db="EMBL/GenBank/DDBJ databases">
        <title>Vallitalea sediminicola and Vallitalea maricola sp. nov., anaerobic bacteria isolated from marine sediment.</title>
        <authorList>
            <person name="Hirano S."/>
            <person name="Maeda A."/>
            <person name="Terahara T."/>
            <person name="Mori K."/>
            <person name="Hamada M."/>
            <person name="Matsumoto R."/>
            <person name="Kobayashi T."/>
        </authorList>
    </citation>
    <scope>NUCLEOTIDE SEQUENCE</scope>
    <source>
        <strain evidence="1">AN17-2</strain>
    </source>
</reference>
<evidence type="ECO:0000313" key="1">
    <source>
        <dbReference type="EMBL" id="GMQ61383.1"/>
    </source>
</evidence>
<keyword evidence="2" id="KW-1185">Reference proteome</keyword>